<dbReference type="Pfam" id="PF07557">
    <property type="entry name" value="Shugoshin_C"/>
    <property type="match status" value="1"/>
</dbReference>
<organism evidence="5 6">
    <name type="scientific">Cuscuta epithymum</name>
    <dbReference type="NCBI Taxonomy" id="186058"/>
    <lineage>
        <taxon>Eukaryota</taxon>
        <taxon>Viridiplantae</taxon>
        <taxon>Streptophyta</taxon>
        <taxon>Embryophyta</taxon>
        <taxon>Tracheophyta</taxon>
        <taxon>Spermatophyta</taxon>
        <taxon>Magnoliopsida</taxon>
        <taxon>eudicotyledons</taxon>
        <taxon>Gunneridae</taxon>
        <taxon>Pentapetalae</taxon>
        <taxon>asterids</taxon>
        <taxon>lamiids</taxon>
        <taxon>Solanales</taxon>
        <taxon>Convolvulaceae</taxon>
        <taxon>Cuscuteae</taxon>
        <taxon>Cuscuta</taxon>
        <taxon>Cuscuta subgen. Cuscuta</taxon>
    </lineage>
</organism>
<dbReference type="Proteomes" id="UP001152523">
    <property type="component" value="Unassembled WGS sequence"/>
</dbReference>
<feature type="compositionally biased region" description="Basic and acidic residues" evidence="3">
    <location>
        <begin position="215"/>
        <end position="224"/>
    </location>
</feature>
<evidence type="ECO:0000256" key="2">
    <source>
        <dbReference type="ARBA" id="ARBA00022829"/>
    </source>
</evidence>
<comment type="caution">
    <text evidence="5">The sequence shown here is derived from an EMBL/GenBank/DDBJ whole genome shotgun (WGS) entry which is preliminary data.</text>
</comment>
<keyword evidence="6" id="KW-1185">Reference proteome</keyword>
<evidence type="ECO:0000256" key="1">
    <source>
        <dbReference type="ARBA" id="ARBA00010845"/>
    </source>
</evidence>
<protein>
    <recommendedName>
        <fullName evidence="4">Shugoshin C-terminal domain-containing protein</fullName>
    </recommendedName>
</protein>
<evidence type="ECO:0000259" key="4">
    <source>
        <dbReference type="Pfam" id="PF07557"/>
    </source>
</evidence>
<evidence type="ECO:0000313" key="5">
    <source>
        <dbReference type="EMBL" id="CAH9055396.1"/>
    </source>
</evidence>
<comment type="similarity">
    <text evidence="1">Belongs to the shugoshin family.</text>
</comment>
<dbReference type="InterPro" id="IPR011515">
    <property type="entry name" value="Shugoshin_C"/>
</dbReference>
<reference evidence="5" key="1">
    <citation type="submission" date="2022-07" db="EMBL/GenBank/DDBJ databases">
        <authorList>
            <person name="Macas J."/>
            <person name="Novak P."/>
            <person name="Neumann P."/>
        </authorList>
    </citation>
    <scope>NUCLEOTIDE SEQUENCE</scope>
</reference>
<accession>A0AAV0C142</accession>
<dbReference type="AlphaFoldDB" id="A0AAV0C142"/>
<dbReference type="InterPro" id="IPR044693">
    <property type="entry name" value="SGO_plant"/>
</dbReference>
<dbReference type="PANTHER" id="PTHR34373:SF9">
    <property type="entry name" value="SHUGOSHIN 2"/>
    <property type="match status" value="1"/>
</dbReference>
<dbReference type="GO" id="GO:0000775">
    <property type="term" value="C:chromosome, centromeric region"/>
    <property type="evidence" value="ECO:0007669"/>
    <property type="project" value="InterPro"/>
</dbReference>
<feature type="compositionally biased region" description="Acidic residues" evidence="3">
    <location>
        <begin position="184"/>
        <end position="199"/>
    </location>
</feature>
<sequence>MEMQQIIEKYERGNKALTNALLERAKLIEMTGNEIQRLRAYLQKMQHQNLQLAQSNTQKLAELKLCRQRMKTLQHDLGCKNGMLKAMKLEAEPKKVTPHREIFLNTIPEAQPIRMEEEDIVDDLNGDADKDYSGFQKSKRRRQSKSSAPSNHQVQPRVNTDIKRLSVRKLSGRLKHEEIKEEEEWFQIDDDDDDDDDDTQLSVHPKSDYNPVLENVEKDPSQNEAKDLMLSSLSRPSRQAAKKVPSYTEIPLNVKMLSER</sequence>
<evidence type="ECO:0000313" key="6">
    <source>
        <dbReference type="Proteomes" id="UP001152523"/>
    </source>
</evidence>
<feature type="domain" description="Shugoshin C-terminal" evidence="4">
    <location>
        <begin position="234"/>
        <end position="256"/>
    </location>
</feature>
<feature type="region of interest" description="Disordered" evidence="3">
    <location>
        <begin position="184"/>
        <end position="224"/>
    </location>
</feature>
<dbReference type="GO" id="GO:0034090">
    <property type="term" value="P:maintenance of meiotic sister chromatid cohesion"/>
    <property type="evidence" value="ECO:0007669"/>
    <property type="project" value="InterPro"/>
</dbReference>
<proteinExistence type="inferred from homology"/>
<dbReference type="PANTHER" id="PTHR34373">
    <property type="entry name" value="SHUGOSHIN 2"/>
    <property type="match status" value="1"/>
</dbReference>
<feature type="compositionally biased region" description="Polar residues" evidence="3">
    <location>
        <begin position="148"/>
        <end position="158"/>
    </location>
</feature>
<dbReference type="EMBL" id="CAMAPF010000006">
    <property type="protein sequence ID" value="CAH9055396.1"/>
    <property type="molecule type" value="Genomic_DNA"/>
</dbReference>
<feature type="region of interest" description="Disordered" evidence="3">
    <location>
        <begin position="124"/>
        <end position="160"/>
    </location>
</feature>
<dbReference type="GO" id="GO:0005634">
    <property type="term" value="C:nucleus"/>
    <property type="evidence" value="ECO:0007669"/>
    <property type="project" value="InterPro"/>
</dbReference>
<name>A0AAV0C142_9ASTE</name>
<keyword evidence="2" id="KW-0159">Chromosome partition</keyword>
<evidence type="ECO:0000256" key="3">
    <source>
        <dbReference type="SAM" id="MobiDB-lite"/>
    </source>
</evidence>
<gene>
    <name evidence="5" type="ORF">CEPIT_LOCUS790</name>
</gene>
<dbReference type="GO" id="GO:0045144">
    <property type="term" value="P:meiotic sister chromatid segregation"/>
    <property type="evidence" value="ECO:0007669"/>
    <property type="project" value="InterPro"/>
</dbReference>